<keyword evidence="8" id="KW-1185">Reference proteome</keyword>
<evidence type="ECO:0000256" key="4">
    <source>
        <dbReference type="ARBA" id="ARBA00023284"/>
    </source>
</evidence>
<gene>
    <name evidence="7" type="ORF">CLV59_103147</name>
</gene>
<dbReference type="PANTHER" id="PTHR42852:SF6">
    <property type="entry name" value="THIOL:DISULFIDE INTERCHANGE PROTEIN DSBE"/>
    <property type="match status" value="1"/>
</dbReference>
<evidence type="ECO:0000259" key="6">
    <source>
        <dbReference type="PROSITE" id="PS51352"/>
    </source>
</evidence>
<feature type="domain" description="Thioredoxin" evidence="6">
    <location>
        <begin position="179"/>
        <end position="323"/>
    </location>
</feature>
<evidence type="ECO:0000256" key="3">
    <source>
        <dbReference type="ARBA" id="ARBA00023157"/>
    </source>
</evidence>
<dbReference type="InterPro" id="IPR013766">
    <property type="entry name" value="Thioredoxin_domain"/>
</dbReference>
<dbReference type="CDD" id="cd02966">
    <property type="entry name" value="TlpA_like_family"/>
    <property type="match status" value="1"/>
</dbReference>
<comment type="caution">
    <text evidence="7">The sequence shown here is derived from an EMBL/GenBank/DDBJ whole genome shotgun (WGS) entry which is preliminary data.</text>
</comment>
<protein>
    <submittedName>
        <fullName evidence="7">Peroxiredoxin</fullName>
    </submittedName>
</protein>
<dbReference type="InterPro" id="IPR050553">
    <property type="entry name" value="Thioredoxin_ResA/DsbE_sf"/>
</dbReference>
<dbReference type="SUPFAM" id="SSF52833">
    <property type="entry name" value="Thioredoxin-like"/>
    <property type="match status" value="2"/>
</dbReference>
<name>A0A327W1M1_9BACT</name>
<feature type="signal peptide" evidence="5">
    <location>
        <begin position="1"/>
        <end position="22"/>
    </location>
</feature>
<evidence type="ECO:0000256" key="2">
    <source>
        <dbReference type="ARBA" id="ARBA00022748"/>
    </source>
</evidence>
<organism evidence="7 8">
    <name type="scientific">Chitinophaga dinghuensis</name>
    <dbReference type="NCBI Taxonomy" id="1539050"/>
    <lineage>
        <taxon>Bacteria</taxon>
        <taxon>Pseudomonadati</taxon>
        <taxon>Bacteroidota</taxon>
        <taxon>Chitinophagia</taxon>
        <taxon>Chitinophagales</taxon>
        <taxon>Chitinophagaceae</taxon>
        <taxon>Chitinophaga</taxon>
    </lineage>
</organism>
<dbReference type="GO" id="GO:0016209">
    <property type="term" value="F:antioxidant activity"/>
    <property type="evidence" value="ECO:0007669"/>
    <property type="project" value="InterPro"/>
</dbReference>
<dbReference type="InterPro" id="IPR036249">
    <property type="entry name" value="Thioredoxin-like_sf"/>
</dbReference>
<keyword evidence="4" id="KW-0676">Redox-active center</keyword>
<proteinExistence type="predicted"/>
<dbReference type="InterPro" id="IPR000866">
    <property type="entry name" value="AhpC/TSA"/>
</dbReference>
<reference evidence="7 8" key="1">
    <citation type="submission" date="2018-06" db="EMBL/GenBank/DDBJ databases">
        <title>Genomic Encyclopedia of Archaeal and Bacterial Type Strains, Phase II (KMG-II): from individual species to whole genera.</title>
        <authorList>
            <person name="Goeker M."/>
        </authorList>
    </citation>
    <scope>NUCLEOTIDE SEQUENCE [LARGE SCALE GENOMIC DNA]</scope>
    <source>
        <strain evidence="7 8">DSM 29821</strain>
    </source>
</reference>
<sequence>MRYLIYTLIVLLMCMGESDAQAGKDLLAFRSPAPPFSLGTTSGRQITLSDFKGKMVVIYCWDNEDKNSHVLDTMQRVVKEYQEDTSIVFLAVTTQPIAPGVFPNKSRLLNVKITEALKNSFFKDYGVAQLPKTIMIGRHADILTTGLPEGMFAIFLKLMSQIEESADEANHPPYWDYKARIGDLVPGDIKLKVVDGKTYTMSQLRGQVVLLEFTASWCGVCRELMPHLEKDIWQAFKSKGLKVFGVDLKEPPATIRKLASATGITYPLVQDEDGKIFYHFVRDIGSVTKVMLIDKSGHIVYLSSNKMDQAEQATLRDKIATML</sequence>
<evidence type="ECO:0000256" key="5">
    <source>
        <dbReference type="SAM" id="SignalP"/>
    </source>
</evidence>
<dbReference type="AlphaFoldDB" id="A0A327W1M1"/>
<dbReference type="EMBL" id="QLMA01000003">
    <property type="protein sequence ID" value="RAJ83187.1"/>
    <property type="molecule type" value="Genomic_DNA"/>
</dbReference>
<evidence type="ECO:0000256" key="1">
    <source>
        <dbReference type="ARBA" id="ARBA00004196"/>
    </source>
</evidence>
<dbReference type="Gene3D" id="3.40.30.10">
    <property type="entry name" value="Glutaredoxin"/>
    <property type="match status" value="2"/>
</dbReference>
<dbReference type="Proteomes" id="UP000249819">
    <property type="component" value="Unassembled WGS sequence"/>
</dbReference>
<dbReference type="RefSeq" id="WP_111591850.1">
    <property type="nucleotide sequence ID" value="NZ_QLMA01000003.1"/>
</dbReference>
<dbReference type="PROSITE" id="PS51352">
    <property type="entry name" value="THIOREDOXIN_2"/>
    <property type="match status" value="1"/>
</dbReference>
<evidence type="ECO:0000313" key="8">
    <source>
        <dbReference type="Proteomes" id="UP000249819"/>
    </source>
</evidence>
<keyword evidence="3" id="KW-1015">Disulfide bond</keyword>
<dbReference type="PANTHER" id="PTHR42852">
    <property type="entry name" value="THIOL:DISULFIDE INTERCHANGE PROTEIN DSBE"/>
    <property type="match status" value="1"/>
</dbReference>
<evidence type="ECO:0000313" key="7">
    <source>
        <dbReference type="EMBL" id="RAJ83187.1"/>
    </source>
</evidence>
<dbReference type="Pfam" id="PF00578">
    <property type="entry name" value="AhpC-TSA"/>
    <property type="match status" value="2"/>
</dbReference>
<feature type="chain" id="PRO_5016405111" evidence="5">
    <location>
        <begin position="23"/>
        <end position="323"/>
    </location>
</feature>
<keyword evidence="2" id="KW-0201">Cytochrome c-type biogenesis</keyword>
<comment type="subcellular location">
    <subcellularLocation>
        <location evidence="1">Cell envelope</location>
    </subcellularLocation>
</comment>
<dbReference type="GO" id="GO:0016491">
    <property type="term" value="F:oxidoreductase activity"/>
    <property type="evidence" value="ECO:0007669"/>
    <property type="project" value="InterPro"/>
</dbReference>
<dbReference type="OrthoDB" id="9815205at2"/>
<accession>A0A327W1M1</accession>
<keyword evidence="5" id="KW-0732">Signal</keyword>